<dbReference type="KEGG" id="htq:FRZ44_35600"/>
<protein>
    <recommendedName>
        <fullName evidence="3">Flagellar protein FlgN</fullName>
    </recommendedName>
</protein>
<dbReference type="Proteomes" id="UP000326202">
    <property type="component" value="Chromosome"/>
</dbReference>
<sequence length="148" mass="16301">MKINDRLDALLLLTQKLADCLERETVLLSQRQVAALAELQREKSRLTLAYETEMKQLKENQVTLGKIEPARLQGLTAAAQHLQLCVARNERALRAAKAVNERILTAMVDAIETGRGKPVGYTGRGAKPPAAPYRRAGTVSAVTIDQRL</sequence>
<gene>
    <name evidence="1" type="ORF">FRZ44_35600</name>
</gene>
<keyword evidence="2" id="KW-1185">Reference proteome</keyword>
<dbReference type="AlphaFoldDB" id="A0A5J6MNS3"/>
<reference evidence="1 2" key="1">
    <citation type="submission" date="2019-08" db="EMBL/GenBank/DDBJ databases">
        <title>Hyperibacter terrae gen. nov., sp. nov. and Hyperibacter viscosus sp. nov., two new members in the family Rhodospirillaceae isolated from the rhizosphere of Hypericum perforatum.</title>
        <authorList>
            <person name="Noviana Z."/>
        </authorList>
    </citation>
    <scope>NUCLEOTIDE SEQUENCE [LARGE SCALE GENOMIC DNA]</scope>
    <source>
        <strain evidence="1 2">R5913</strain>
    </source>
</reference>
<evidence type="ECO:0000313" key="1">
    <source>
        <dbReference type="EMBL" id="QEX18255.1"/>
    </source>
</evidence>
<organism evidence="1 2">
    <name type="scientific">Hypericibacter terrae</name>
    <dbReference type="NCBI Taxonomy" id="2602015"/>
    <lineage>
        <taxon>Bacteria</taxon>
        <taxon>Pseudomonadati</taxon>
        <taxon>Pseudomonadota</taxon>
        <taxon>Alphaproteobacteria</taxon>
        <taxon>Rhodospirillales</taxon>
        <taxon>Dongiaceae</taxon>
        <taxon>Hypericibacter</taxon>
    </lineage>
</organism>
<proteinExistence type="predicted"/>
<accession>A0A5J6MNS3</accession>
<evidence type="ECO:0000313" key="2">
    <source>
        <dbReference type="Proteomes" id="UP000326202"/>
    </source>
</evidence>
<dbReference type="EMBL" id="CP042906">
    <property type="protein sequence ID" value="QEX18255.1"/>
    <property type="molecule type" value="Genomic_DNA"/>
</dbReference>
<dbReference type="RefSeq" id="WP_151178438.1">
    <property type="nucleotide sequence ID" value="NZ_CP042906.1"/>
</dbReference>
<evidence type="ECO:0008006" key="3">
    <source>
        <dbReference type="Google" id="ProtNLM"/>
    </source>
</evidence>
<dbReference type="OrthoDB" id="9842668at2"/>
<name>A0A5J6MNS3_9PROT</name>